<dbReference type="GeneTree" id="ENSGT01040000240406"/>
<keyword evidence="10 13" id="KW-0472">Membrane</keyword>
<feature type="transmembrane region" description="Helical" evidence="13">
    <location>
        <begin position="253"/>
        <end position="272"/>
    </location>
</feature>
<dbReference type="AlphaFoldDB" id="F6WPG8"/>
<dbReference type="PaxDb" id="9796-ENSECAP00000014823"/>
<keyword evidence="16" id="KW-1185">Reference proteome</keyword>
<organism evidence="15 16">
    <name type="scientific">Equus caballus</name>
    <name type="common">Horse</name>
    <dbReference type="NCBI Taxonomy" id="9796"/>
    <lineage>
        <taxon>Eukaryota</taxon>
        <taxon>Metazoa</taxon>
        <taxon>Chordata</taxon>
        <taxon>Craniata</taxon>
        <taxon>Vertebrata</taxon>
        <taxon>Euteleostomi</taxon>
        <taxon>Mammalia</taxon>
        <taxon>Eutheria</taxon>
        <taxon>Laurasiatheria</taxon>
        <taxon>Perissodactyla</taxon>
        <taxon>Equidae</taxon>
        <taxon>Equus</taxon>
    </lineage>
</organism>
<dbReference type="HOGENOM" id="CLU_012526_1_2_1"/>
<evidence type="ECO:0000256" key="4">
    <source>
        <dbReference type="ARBA" id="ARBA00022475"/>
    </source>
</evidence>
<reference evidence="15" key="2">
    <citation type="submission" date="2025-08" db="UniProtKB">
        <authorList>
            <consortium name="Ensembl"/>
        </authorList>
    </citation>
    <scope>IDENTIFICATION</scope>
    <source>
        <strain evidence="15">Thoroughbred</strain>
    </source>
</reference>
<evidence type="ECO:0000256" key="7">
    <source>
        <dbReference type="ARBA" id="ARBA00022725"/>
    </source>
</evidence>
<name>F6WPG8_HORSE</name>
<evidence type="ECO:0000256" key="13">
    <source>
        <dbReference type="RuleBase" id="RU363047"/>
    </source>
</evidence>
<evidence type="ECO:0000256" key="1">
    <source>
        <dbReference type="ARBA" id="ARBA00002936"/>
    </source>
</evidence>
<evidence type="ECO:0000256" key="3">
    <source>
        <dbReference type="ARBA" id="ARBA00004651"/>
    </source>
</evidence>
<feature type="transmembrane region" description="Helical" evidence="13">
    <location>
        <begin position="98"/>
        <end position="116"/>
    </location>
</feature>
<keyword evidence="5 13" id="KW-0716">Sensory transduction</keyword>
<sequence length="292" mass="32173">MEVANQSAVTEFVLLGLSTHTELEKIFSVLILLRYLVILLGNWVLILDCRLHTPMCFFLGNLSFLDICYTTSSVPLVLDGFLTPRKTISFSGYSVQMFLSFSMGATECILLGLMAFDRYVAICNPLRYPMVMSKTAYVTMAASSWVSGGANSLVLISLALACADICINVISMGVANVIFLGGVPVLFIFVSYIFIFTTILRIHSAEGWRKALSTCSAHLTVVVIFCGTILFAYGKPKSKDSLGADKQNLSDKLISLFYGLLIPMLNPIIYSLRNKQVKTGMRNLVAQKCFTQ</sequence>
<feature type="transmembrane region" description="Helical" evidence="13">
    <location>
        <begin position="176"/>
        <end position="199"/>
    </location>
</feature>
<dbReference type="PROSITE" id="PS50262">
    <property type="entry name" value="G_PROTEIN_RECEP_F1_2"/>
    <property type="match status" value="1"/>
</dbReference>
<dbReference type="InterPro" id="IPR000725">
    <property type="entry name" value="Olfact_rcpt"/>
</dbReference>
<feature type="transmembrane region" description="Helical" evidence="13">
    <location>
        <begin position="137"/>
        <end position="170"/>
    </location>
</feature>
<proteinExistence type="inferred from homology"/>
<comment type="function">
    <text evidence="1">Odorant receptor.</text>
</comment>
<comment type="similarity">
    <text evidence="12">Belongs to the G-protein coupled receptor 1 family.</text>
</comment>
<evidence type="ECO:0000313" key="16">
    <source>
        <dbReference type="Proteomes" id="UP000002281"/>
    </source>
</evidence>
<dbReference type="Ensembl" id="ENSECAT00000018185.2">
    <property type="protein sequence ID" value="ENSECAP00000014823.2"/>
    <property type="gene ID" value="ENSECAG00000017277.2"/>
</dbReference>
<dbReference type="FunFam" id="1.20.1070.10:FF:000501">
    <property type="entry name" value="Olfactory receptor"/>
    <property type="match status" value="1"/>
</dbReference>
<dbReference type="GO" id="GO:0005886">
    <property type="term" value="C:plasma membrane"/>
    <property type="evidence" value="ECO:0000318"/>
    <property type="project" value="GO_Central"/>
</dbReference>
<keyword evidence="7 13" id="KW-0552">Olfaction</keyword>
<keyword evidence="9 12" id="KW-0297">G-protein coupled receptor</keyword>
<dbReference type="GO" id="GO:0004984">
    <property type="term" value="F:olfactory receptor activity"/>
    <property type="evidence" value="ECO:0000318"/>
    <property type="project" value="GO_Central"/>
</dbReference>
<keyword evidence="4 13" id="KW-1003">Cell membrane</keyword>
<dbReference type="Proteomes" id="UP000002281">
    <property type="component" value="Chromosome 25"/>
</dbReference>
<reference evidence="15" key="3">
    <citation type="submission" date="2025-09" db="UniProtKB">
        <authorList>
            <consortium name="Ensembl"/>
        </authorList>
    </citation>
    <scope>IDENTIFICATION</scope>
    <source>
        <strain evidence="15">Thoroughbred</strain>
    </source>
</reference>
<dbReference type="PROSITE" id="PS00237">
    <property type="entry name" value="G_PROTEIN_RECEP_F1_1"/>
    <property type="match status" value="1"/>
</dbReference>
<reference evidence="15 16" key="1">
    <citation type="journal article" date="2009" name="Science">
        <title>Genome sequence, comparative analysis, and population genetics of the domestic horse.</title>
        <authorList>
            <consortium name="Broad Institute Genome Sequencing Platform"/>
            <consortium name="Broad Institute Whole Genome Assembly Team"/>
            <person name="Wade C.M."/>
            <person name="Giulotto E."/>
            <person name="Sigurdsson S."/>
            <person name="Zoli M."/>
            <person name="Gnerre S."/>
            <person name="Imsland F."/>
            <person name="Lear T.L."/>
            <person name="Adelson D.L."/>
            <person name="Bailey E."/>
            <person name="Bellone R.R."/>
            <person name="Bloecker H."/>
            <person name="Distl O."/>
            <person name="Edgar R.C."/>
            <person name="Garber M."/>
            <person name="Leeb T."/>
            <person name="Mauceli E."/>
            <person name="MacLeod J.N."/>
            <person name="Penedo M.C.T."/>
            <person name="Raison J.M."/>
            <person name="Sharpe T."/>
            <person name="Vogel J."/>
            <person name="Andersson L."/>
            <person name="Antczak D.F."/>
            <person name="Biagi T."/>
            <person name="Binns M.M."/>
            <person name="Chowdhary B.P."/>
            <person name="Coleman S.J."/>
            <person name="Della Valle G."/>
            <person name="Fryc S."/>
            <person name="Guerin G."/>
            <person name="Hasegawa T."/>
            <person name="Hill E.W."/>
            <person name="Jurka J."/>
            <person name="Kiialainen A."/>
            <person name="Lindgren G."/>
            <person name="Liu J."/>
            <person name="Magnani E."/>
            <person name="Mickelson J.R."/>
            <person name="Murray J."/>
            <person name="Nergadze S.G."/>
            <person name="Onofrio R."/>
            <person name="Pedroni S."/>
            <person name="Piras M.F."/>
            <person name="Raudsepp T."/>
            <person name="Rocchi M."/>
            <person name="Roeed K.H."/>
            <person name="Ryder O.A."/>
            <person name="Searle S."/>
            <person name="Skow L."/>
            <person name="Swinburne J.E."/>
            <person name="Syvaenen A.C."/>
            <person name="Tozaki T."/>
            <person name="Valberg S.J."/>
            <person name="Vaudin M."/>
            <person name="White J.R."/>
            <person name="Zody M.C."/>
            <person name="Lander E.S."/>
            <person name="Lindblad-Toh K."/>
        </authorList>
    </citation>
    <scope>NUCLEOTIDE SEQUENCE [LARGE SCALE GENOMIC DNA]</scope>
    <source>
        <strain evidence="15 16">Thoroughbred</strain>
    </source>
</reference>
<keyword evidence="8 13" id="KW-1133">Transmembrane helix</keyword>
<dbReference type="PRINTS" id="PR00237">
    <property type="entry name" value="GPCRRHODOPSN"/>
</dbReference>
<dbReference type="InterPro" id="IPR017452">
    <property type="entry name" value="GPCR_Rhodpsn_7TM"/>
</dbReference>
<evidence type="ECO:0000256" key="12">
    <source>
        <dbReference type="RuleBase" id="RU000688"/>
    </source>
</evidence>
<evidence type="ECO:0000313" key="15">
    <source>
        <dbReference type="Ensembl" id="ENSECAP00000014823.2"/>
    </source>
</evidence>
<keyword evidence="6 12" id="KW-0812">Transmembrane</keyword>
<protein>
    <recommendedName>
        <fullName evidence="13">Olfactory receptor</fullName>
    </recommendedName>
</protein>
<feature type="transmembrane region" description="Helical" evidence="13">
    <location>
        <begin position="26"/>
        <end position="45"/>
    </location>
</feature>
<evidence type="ECO:0000256" key="5">
    <source>
        <dbReference type="ARBA" id="ARBA00022606"/>
    </source>
</evidence>
<evidence type="ECO:0000259" key="14">
    <source>
        <dbReference type="PROSITE" id="PS50262"/>
    </source>
</evidence>
<keyword evidence="12" id="KW-0675">Receptor</keyword>
<dbReference type="SUPFAM" id="SSF81321">
    <property type="entry name" value="Family A G protein-coupled receptor-like"/>
    <property type="match status" value="1"/>
</dbReference>
<dbReference type="GO" id="GO:0005654">
    <property type="term" value="C:nucleoplasm"/>
    <property type="evidence" value="ECO:0007669"/>
    <property type="project" value="UniProtKB-ARBA"/>
</dbReference>
<evidence type="ECO:0000256" key="10">
    <source>
        <dbReference type="ARBA" id="ARBA00023136"/>
    </source>
</evidence>
<dbReference type="PRINTS" id="PR00245">
    <property type="entry name" value="OLFACTORYR"/>
</dbReference>
<comment type="function">
    <text evidence="2">Putative odorant or sperm cell receptor.</text>
</comment>
<dbReference type="InterPro" id="IPR000276">
    <property type="entry name" value="GPCR_Rhodpsn"/>
</dbReference>
<feature type="transmembrane region" description="Helical" evidence="13">
    <location>
        <begin position="57"/>
        <end position="78"/>
    </location>
</feature>
<feature type="domain" description="G-protein coupled receptors family 1 profile" evidence="14">
    <location>
        <begin position="24"/>
        <end position="270"/>
    </location>
</feature>
<evidence type="ECO:0000256" key="9">
    <source>
        <dbReference type="ARBA" id="ARBA00023040"/>
    </source>
</evidence>
<dbReference type="Gene3D" id="1.20.1070.10">
    <property type="entry name" value="Rhodopsin 7-helix transmembrane proteins"/>
    <property type="match status" value="1"/>
</dbReference>
<keyword evidence="11 12" id="KW-0807">Transducer</keyword>
<feature type="transmembrane region" description="Helical" evidence="13">
    <location>
        <begin position="211"/>
        <end position="233"/>
    </location>
</feature>
<evidence type="ECO:0000256" key="11">
    <source>
        <dbReference type="ARBA" id="ARBA00023224"/>
    </source>
</evidence>
<evidence type="ECO:0000256" key="6">
    <source>
        <dbReference type="ARBA" id="ARBA00022692"/>
    </source>
</evidence>
<comment type="subcellular location">
    <subcellularLocation>
        <location evidence="3 13">Cell membrane</location>
        <topology evidence="3 13">Multi-pass membrane protein</topology>
    </subcellularLocation>
</comment>
<accession>F6WPG8</accession>
<dbReference type="InParanoid" id="F6WPG8"/>
<dbReference type="GO" id="GO:0004930">
    <property type="term" value="F:G protein-coupled receptor activity"/>
    <property type="evidence" value="ECO:0007669"/>
    <property type="project" value="UniProtKB-KW"/>
</dbReference>
<dbReference type="GO" id="GO:0050911">
    <property type="term" value="P:detection of chemical stimulus involved in sensory perception of smell"/>
    <property type="evidence" value="ECO:0000318"/>
    <property type="project" value="GO_Central"/>
</dbReference>
<dbReference type="PANTHER" id="PTHR26453">
    <property type="entry name" value="OLFACTORY RECEPTOR"/>
    <property type="match status" value="1"/>
</dbReference>
<evidence type="ECO:0000256" key="8">
    <source>
        <dbReference type="ARBA" id="ARBA00022989"/>
    </source>
</evidence>
<dbReference type="Pfam" id="PF00001">
    <property type="entry name" value="7tm_1"/>
    <property type="match status" value="1"/>
</dbReference>
<evidence type="ECO:0000256" key="2">
    <source>
        <dbReference type="ARBA" id="ARBA00003929"/>
    </source>
</evidence>